<feature type="region of interest" description="Disordered" evidence="1">
    <location>
        <begin position="144"/>
        <end position="230"/>
    </location>
</feature>
<accession>A0A9Q0CUZ1</accession>
<dbReference type="PANTHER" id="PTHR31257">
    <property type="entry name" value="RICIN B-LIKE LECTIN EULS3"/>
    <property type="match status" value="1"/>
</dbReference>
<dbReference type="OrthoDB" id="10374566at2759"/>
<feature type="compositionally biased region" description="Gly residues" evidence="1">
    <location>
        <begin position="169"/>
        <end position="214"/>
    </location>
</feature>
<reference evidence="2" key="1">
    <citation type="journal article" date="2022" name="Cell">
        <title>Repeat-based holocentromeres influence genome architecture and karyotype evolution.</title>
        <authorList>
            <person name="Hofstatter P.G."/>
            <person name="Thangavel G."/>
            <person name="Lux T."/>
            <person name="Neumann P."/>
            <person name="Vondrak T."/>
            <person name="Novak P."/>
            <person name="Zhang M."/>
            <person name="Costa L."/>
            <person name="Castellani M."/>
            <person name="Scott A."/>
            <person name="Toegelov H."/>
            <person name="Fuchs J."/>
            <person name="Mata-Sucre Y."/>
            <person name="Dias Y."/>
            <person name="Vanzela A.L.L."/>
            <person name="Huettel B."/>
            <person name="Almeida C.C.S."/>
            <person name="Simkova H."/>
            <person name="Souza G."/>
            <person name="Pedrosa-Harand A."/>
            <person name="Macas J."/>
            <person name="Mayer K.F.X."/>
            <person name="Houben A."/>
            <person name="Marques A."/>
        </authorList>
    </citation>
    <scope>NUCLEOTIDE SEQUENCE</scope>
    <source>
        <strain evidence="2">RhyBre1mFocal</strain>
    </source>
</reference>
<organism evidence="2 3">
    <name type="scientific">Rhynchospora breviuscula</name>
    <dbReference type="NCBI Taxonomy" id="2022672"/>
    <lineage>
        <taxon>Eukaryota</taxon>
        <taxon>Viridiplantae</taxon>
        <taxon>Streptophyta</taxon>
        <taxon>Embryophyta</taxon>
        <taxon>Tracheophyta</taxon>
        <taxon>Spermatophyta</taxon>
        <taxon>Magnoliopsida</taxon>
        <taxon>Liliopsida</taxon>
        <taxon>Poales</taxon>
        <taxon>Cyperaceae</taxon>
        <taxon>Cyperoideae</taxon>
        <taxon>Rhynchosporeae</taxon>
        <taxon>Rhynchospora</taxon>
    </lineage>
</organism>
<comment type="caution">
    <text evidence="2">The sequence shown here is derived from an EMBL/GenBank/DDBJ whole genome shotgun (WGS) entry which is preliminary data.</text>
</comment>
<dbReference type="InterPro" id="IPR040249">
    <property type="entry name" value="Ricin_B-like_lectin_EULS3-like"/>
</dbReference>
<name>A0A9Q0CUZ1_9POAL</name>
<gene>
    <name evidence="2" type="ORF">LUZ63_000134</name>
</gene>
<evidence type="ECO:0000313" key="2">
    <source>
        <dbReference type="EMBL" id="KAJ1700355.1"/>
    </source>
</evidence>
<evidence type="ECO:0000313" key="3">
    <source>
        <dbReference type="Proteomes" id="UP001151287"/>
    </source>
</evidence>
<proteinExistence type="predicted"/>
<dbReference type="Proteomes" id="UP001151287">
    <property type="component" value="Unassembled WGS sequence"/>
</dbReference>
<evidence type="ECO:0000256" key="1">
    <source>
        <dbReference type="SAM" id="MobiDB-lite"/>
    </source>
</evidence>
<protein>
    <submittedName>
        <fullName evidence="2">Uncharacterized protein</fullName>
    </submittedName>
</protein>
<dbReference type="EMBL" id="JAMQYH010000001">
    <property type="protein sequence ID" value="KAJ1700355.1"/>
    <property type="molecule type" value="Genomic_DNA"/>
</dbReference>
<dbReference type="SUPFAM" id="SSF50370">
    <property type="entry name" value="Ricin B-like lectins"/>
    <property type="match status" value="1"/>
</dbReference>
<sequence length="230" mass="23799">MSNQQTVKIINQDKSGDYCLAVRGGKLVVNFSNPGDPYQRWIKKEYIDKKDQEGQPAFALINEATKAAIRLDGTTGPVSLVPYNLVDGTSDENSVLWTMSKNSDKNFRRIRRASNMSYHITPKDFQVEDGRRVEMRSENLPAARWKFVKDSTDTIPGSAGTGPESAGTEPGGSGTGPGSAGTGPGSAGTGPGSAGTGPGSAGTGPGSTGTGPGGASTCCGQGERSNNVAP</sequence>
<dbReference type="InterPro" id="IPR035992">
    <property type="entry name" value="Ricin_B-like_lectins"/>
</dbReference>
<keyword evidence="3" id="KW-1185">Reference proteome</keyword>
<dbReference type="AlphaFoldDB" id="A0A9Q0CUZ1"/>
<dbReference type="PANTHER" id="PTHR31257:SF21">
    <property type="entry name" value="OS07G0683600 PROTEIN"/>
    <property type="match status" value="1"/>
</dbReference>